<organism evidence="1 2">
    <name type="scientific">Diploptera punctata</name>
    <name type="common">Pacific beetle cockroach</name>
    <dbReference type="NCBI Taxonomy" id="6984"/>
    <lineage>
        <taxon>Eukaryota</taxon>
        <taxon>Metazoa</taxon>
        <taxon>Ecdysozoa</taxon>
        <taxon>Arthropoda</taxon>
        <taxon>Hexapoda</taxon>
        <taxon>Insecta</taxon>
        <taxon>Pterygota</taxon>
        <taxon>Neoptera</taxon>
        <taxon>Polyneoptera</taxon>
        <taxon>Dictyoptera</taxon>
        <taxon>Blattodea</taxon>
        <taxon>Blaberoidea</taxon>
        <taxon>Blaberidae</taxon>
        <taxon>Diplopterinae</taxon>
        <taxon>Diploptera</taxon>
    </lineage>
</organism>
<reference evidence="1" key="1">
    <citation type="journal article" date="2023" name="IScience">
        <title>Live-bearing cockroach genome reveals convergent evolutionary mechanisms linked to viviparity in insects and beyond.</title>
        <authorList>
            <person name="Fouks B."/>
            <person name="Harrison M.C."/>
            <person name="Mikhailova A.A."/>
            <person name="Marchal E."/>
            <person name="English S."/>
            <person name="Carruthers M."/>
            <person name="Jennings E.C."/>
            <person name="Chiamaka E.L."/>
            <person name="Frigard R.A."/>
            <person name="Pippel M."/>
            <person name="Attardo G.M."/>
            <person name="Benoit J.B."/>
            <person name="Bornberg-Bauer E."/>
            <person name="Tobe S.S."/>
        </authorList>
    </citation>
    <scope>NUCLEOTIDE SEQUENCE</scope>
    <source>
        <strain evidence="1">Stay&amp;Tobe</strain>
    </source>
</reference>
<proteinExistence type="predicted"/>
<feature type="non-terminal residue" evidence="1">
    <location>
        <position position="68"/>
    </location>
</feature>
<dbReference type="Proteomes" id="UP001233999">
    <property type="component" value="Unassembled WGS sequence"/>
</dbReference>
<evidence type="ECO:0000313" key="2">
    <source>
        <dbReference type="Proteomes" id="UP001233999"/>
    </source>
</evidence>
<sequence>TSFFSGINNILDKFNPGARQLINAGKAYLKALHDITYSKRLQARFPFLDMRREQVTASVIEPIYITGY</sequence>
<name>A0AAD8A0S0_DIPPU</name>
<evidence type="ECO:0000313" key="1">
    <source>
        <dbReference type="EMBL" id="KAJ9590480.1"/>
    </source>
</evidence>
<dbReference type="Gene3D" id="1.20.1270.60">
    <property type="entry name" value="Arfaptin homology (AH) domain/BAR domain"/>
    <property type="match status" value="1"/>
</dbReference>
<protein>
    <submittedName>
        <fullName evidence="1">Uncharacterized protein</fullName>
    </submittedName>
</protein>
<feature type="non-terminal residue" evidence="1">
    <location>
        <position position="1"/>
    </location>
</feature>
<reference evidence="1" key="2">
    <citation type="submission" date="2023-05" db="EMBL/GenBank/DDBJ databases">
        <authorList>
            <person name="Fouks B."/>
        </authorList>
    </citation>
    <scope>NUCLEOTIDE SEQUENCE</scope>
    <source>
        <strain evidence="1">Stay&amp;Tobe</strain>
        <tissue evidence="1">Testes</tissue>
    </source>
</reference>
<dbReference type="AlphaFoldDB" id="A0AAD8A0S0"/>
<dbReference type="InterPro" id="IPR027267">
    <property type="entry name" value="AH/BAR_dom_sf"/>
</dbReference>
<comment type="caution">
    <text evidence="1">The sequence shown here is derived from an EMBL/GenBank/DDBJ whole genome shotgun (WGS) entry which is preliminary data.</text>
</comment>
<dbReference type="SUPFAM" id="SSF103657">
    <property type="entry name" value="BAR/IMD domain-like"/>
    <property type="match status" value="1"/>
</dbReference>
<gene>
    <name evidence="1" type="ORF">L9F63_016511</name>
</gene>
<accession>A0AAD8A0S0</accession>
<keyword evidence="2" id="KW-1185">Reference proteome</keyword>
<dbReference type="EMBL" id="JASPKZ010004214">
    <property type="protein sequence ID" value="KAJ9590480.1"/>
    <property type="molecule type" value="Genomic_DNA"/>
</dbReference>